<organism evidence="1 2">
    <name type="scientific">Phytophthora lilii</name>
    <dbReference type="NCBI Taxonomy" id="2077276"/>
    <lineage>
        <taxon>Eukaryota</taxon>
        <taxon>Sar</taxon>
        <taxon>Stramenopiles</taxon>
        <taxon>Oomycota</taxon>
        <taxon>Peronosporomycetes</taxon>
        <taxon>Peronosporales</taxon>
        <taxon>Peronosporaceae</taxon>
        <taxon>Phytophthora</taxon>
    </lineage>
</organism>
<dbReference type="AlphaFoldDB" id="A0A9W6X7I7"/>
<proteinExistence type="predicted"/>
<keyword evidence="2" id="KW-1185">Reference proteome</keyword>
<sequence>MIESTAVKTALAANVVGQEVHSVSSYNLGQWIRDSSTDNALSLPSAELSNVQETAVVKLLDCMLKGANTAWKPAAVVRSQPPSPVKPFASIAAVSRSFTLMKNSITLSK</sequence>
<dbReference type="Proteomes" id="UP001165083">
    <property type="component" value="Unassembled WGS sequence"/>
</dbReference>
<name>A0A9W6X7I7_9STRA</name>
<evidence type="ECO:0000313" key="1">
    <source>
        <dbReference type="EMBL" id="GMF33088.1"/>
    </source>
</evidence>
<gene>
    <name evidence="1" type="ORF">Plil01_001412800</name>
</gene>
<dbReference type="EMBL" id="BSXW01001041">
    <property type="protein sequence ID" value="GMF33088.1"/>
    <property type="molecule type" value="Genomic_DNA"/>
</dbReference>
<evidence type="ECO:0000313" key="2">
    <source>
        <dbReference type="Proteomes" id="UP001165083"/>
    </source>
</evidence>
<accession>A0A9W6X7I7</accession>
<protein>
    <submittedName>
        <fullName evidence="1">Unnamed protein product</fullName>
    </submittedName>
</protein>
<comment type="caution">
    <text evidence="1">The sequence shown here is derived from an EMBL/GenBank/DDBJ whole genome shotgun (WGS) entry which is preliminary data.</text>
</comment>
<reference evidence="1" key="1">
    <citation type="submission" date="2023-04" db="EMBL/GenBank/DDBJ databases">
        <title>Phytophthora lilii NBRC 32176.</title>
        <authorList>
            <person name="Ichikawa N."/>
            <person name="Sato H."/>
            <person name="Tonouchi N."/>
        </authorList>
    </citation>
    <scope>NUCLEOTIDE SEQUENCE</scope>
    <source>
        <strain evidence="1">NBRC 32176</strain>
    </source>
</reference>